<gene>
    <name evidence="1" type="ORF">T07_13163</name>
</gene>
<protein>
    <submittedName>
        <fullName evidence="1">Uncharacterized protein</fullName>
    </submittedName>
</protein>
<sequence length="85" mass="9620">MKLDVEALCNEASCPMKNDTLACLLNRKLKMAYITSSLGNVQQNFVWPGEGTMDIKILDQEKTLQCCIMSLRVLRLINVAEWRTG</sequence>
<dbReference type="EMBL" id="JYDL01000105">
    <property type="protein sequence ID" value="KRX16545.1"/>
    <property type="molecule type" value="Genomic_DNA"/>
</dbReference>
<accession>A0A0V0RPW9</accession>
<proteinExistence type="predicted"/>
<evidence type="ECO:0000313" key="2">
    <source>
        <dbReference type="Proteomes" id="UP000054630"/>
    </source>
</evidence>
<evidence type="ECO:0000313" key="1">
    <source>
        <dbReference type="EMBL" id="KRX16545.1"/>
    </source>
</evidence>
<reference evidence="1 2" key="1">
    <citation type="submission" date="2015-01" db="EMBL/GenBank/DDBJ databases">
        <title>Evolution of Trichinella species and genotypes.</title>
        <authorList>
            <person name="Korhonen P.K."/>
            <person name="Edoardo P."/>
            <person name="Giuseppe L.R."/>
            <person name="Gasser R.B."/>
        </authorList>
    </citation>
    <scope>NUCLEOTIDE SEQUENCE [LARGE SCALE GENOMIC DNA]</scope>
    <source>
        <strain evidence="1">ISS37</strain>
    </source>
</reference>
<dbReference type="OrthoDB" id="5925640at2759"/>
<dbReference type="Proteomes" id="UP000054630">
    <property type="component" value="Unassembled WGS sequence"/>
</dbReference>
<dbReference type="AlphaFoldDB" id="A0A0V0RPW9"/>
<name>A0A0V0RPW9_9BILA</name>
<keyword evidence="2" id="KW-1185">Reference proteome</keyword>
<comment type="caution">
    <text evidence="1">The sequence shown here is derived from an EMBL/GenBank/DDBJ whole genome shotgun (WGS) entry which is preliminary data.</text>
</comment>
<organism evidence="1 2">
    <name type="scientific">Trichinella nelsoni</name>
    <dbReference type="NCBI Taxonomy" id="6336"/>
    <lineage>
        <taxon>Eukaryota</taxon>
        <taxon>Metazoa</taxon>
        <taxon>Ecdysozoa</taxon>
        <taxon>Nematoda</taxon>
        <taxon>Enoplea</taxon>
        <taxon>Dorylaimia</taxon>
        <taxon>Trichinellida</taxon>
        <taxon>Trichinellidae</taxon>
        <taxon>Trichinella</taxon>
    </lineage>
</organism>